<evidence type="ECO:0000256" key="1">
    <source>
        <dbReference type="SAM" id="Phobius"/>
    </source>
</evidence>
<feature type="transmembrane region" description="Helical" evidence="1">
    <location>
        <begin position="20"/>
        <end position="43"/>
    </location>
</feature>
<evidence type="ECO:0000313" key="2">
    <source>
        <dbReference type="EMBL" id="RNF04723.1"/>
    </source>
</evidence>
<keyword evidence="3" id="KW-1185">Reference proteome</keyword>
<keyword evidence="1" id="KW-1133">Transmembrane helix</keyword>
<dbReference type="GeneID" id="40321530"/>
<comment type="caution">
    <text evidence="2">The sequence shown here is derived from an EMBL/GenBank/DDBJ whole genome shotgun (WGS) entry which is preliminary data.</text>
</comment>
<gene>
    <name evidence="2" type="ORF">Tco025E_07919</name>
</gene>
<proteinExistence type="predicted"/>
<keyword evidence="1" id="KW-0472">Membrane</keyword>
<keyword evidence="1" id="KW-0812">Transmembrane</keyword>
<protein>
    <submittedName>
        <fullName evidence="2">Receptor-type adenylate cyclase</fullName>
    </submittedName>
</protein>
<dbReference type="AlphaFoldDB" id="A0A422NGW7"/>
<organism evidence="2 3">
    <name type="scientific">Trypanosoma conorhini</name>
    <dbReference type="NCBI Taxonomy" id="83891"/>
    <lineage>
        <taxon>Eukaryota</taxon>
        <taxon>Discoba</taxon>
        <taxon>Euglenozoa</taxon>
        <taxon>Kinetoplastea</taxon>
        <taxon>Metakinetoplastina</taxon>
        <taxon>Trypanosomatida</taxon>
        <taxon>Trypanosomatidae</taxon>
        <taxon>Trypanosoma</taxon>
    </lineage>
</organism>
<keyword evidence="2" id="KW-0675">Receptor</keyword>
<dbReference type="RefSeq" id="XP_029225112.1">
    <property type="nucleotide sequence ID" value="XM_029374778.1"/>
</dbReference>
<dbReference type="EMBL" id="MKKU01000666">
    <property type="protein sequence ID" value="RNF04723.1"/>
    <property type="molecule type" value="Genomic_DNA"/>
</dbReference>
<evidence type="ECO:0000313" key="3">
    <source>
        <dbReference type="Proteomes" id="UP000284403"/>
    </source>
</evidence>
<name>A0A422NGW7_9TRYP</name>
<accession>A0A422NGW7</accession>
<dbReference type="Proteomes" id="UP000284403">
    <property type="component" value="Unassembled WGS sequence"/>
</dbReference>
<reference evidence="2 3" key="1">
    <citation type="journal article" date="2018" name="BMC Genomics">
        <title>Genomic comparison of Trypanosoma conorhini and Trypanosoma rangeli to Trypanosoma cruzi strains of high and low virulence.</title>
        <authorList>
            <person name="Bradwell K.R."/>
            <person name="Koparde V.N."/>
            <person name="Matveyev A.V."/>
            <person name="Serrano M.G."/>
            <person name="Alves J.M."/>
            <person name="Parikh H."/>
            <person name="Huang B."/>
            <person name="Lee V."/>
            <person name="Espinosa-Alvarez O."/>
            <person name="Ortiz P.A."/>
            <person name="Costa-Martins A.G."/>
            <person name="Teixeira M.M."/>
            <person name="Buck G.A."/>
        </authorList>
    </citation>
    <scope>NUCLEOTIDE SEQUENCE [LARGE SCALE GENOMIC DNA]</scope>
    <source>
        <strain evidence="2 3">025E</strain>
    </source>
</reference>
<sequence length="169" mass="18272">MPEFDDDGGDTPSGDEASASITMSGVSQNIFAVLAVLLGTFAAPQRLKVLRPICERWRVSVPRAAAATREEDACRVAMGRLAAKMSYVMEKSANKPSLEGGRRKTSLPLMPFFYGDDELHVLNAAVGGDESLGGHRPHNISATAPSPATEEVHSWIEEPVITIQVRRRV</sequence>